<evidence type="ECO:0000256" key="6">
    <source>
        <dbReference type="RuleBase" id="RU004057"/>
    </source>
</evidence>
<dbReference type="Gene3D" id="2.60.120.200">
    <property type="match status" value="1"/>
</dbReference>
<evidence type="ECO:0000313" key="11">
    <source>
        <dbReference type="EMBL" id="GAT34943.1"/>
    </source>
</evidence>
<evidence type="ECO:0000256" key="7">
    <source>
        <dbReference type="SAM" id="Phobius"/>
    </source>
</evidence>
<evidence type="ECO:0000256" key="4">
    <source>
        <dbReference type="ARBA" id="ARBA00022989"/>
    </source>
</evidence>
<dbReference type="PANTHER" id="PTHR30625:SF3">
    <property type="entry name" value="TOL-PAL SYSTEM PROTEIN TOLQ"/>
    <property type="match status" value="1"/>
</dbReference>
<keyword evidence="5 7" id="KW-0472">Membrane</keyword>
<feature type="transmembrane region" description="Helical" evidence="7">
    <location>
        <begin position="500"/>
        <end position="524"/>
    </location>
</feature>
<dbReference type="OrthoDB" id="175881at2"/>
<proteinExistence type="inferred from homology"/>
<evidence type="ECO:0000256" key="2">
    <source>
        <dbReference type="ARBA" id="ARBA00022475"/>
    </source>
</evidence>
<comment type="similarity">
    <text evidence="6">Belongs to the exbB/tolQ family.</text>
</comment>
<dbReference type="STRING" id="690879.TSACC_22667"/>
<reference evidence="11" key="1">
    <citation type="submission" date="2016-03" db="EMBL/GenBank/DDBJ databases">
        <authorList>
            <person name="Qiu Y."/>
            <person name="Sekiguchi Y."/>
        </authorList>
    </citation>
    <scope>NUCLEOTIDE SEQUENCE</scope>
    <source>
        <strain evidence="11">NM-5</strain>
    </source>
</reference>
<accession>A0A146GCN8</accession>
<comment type="subcellular location">
    <subcellularLocation>
        <location evidence="1">Cell membrane</location>
        <topology evidence="1">Multi-pass membrane protein</topology>
    </subcellularLocation>
    <subcellularLocation>
        <location evidence="6">Membrane</location>
        <topology evidence="6">Multi-pass membrane protein</topology>
    </subcellularLocation>
</comment>
<feature type="domain" description="DUF2341" evidence="9">
    <location>
        <begin position="62"/>
        <end position="130"/>
    </location>
</feature>
<name>A0A146GCN8_TERSA</name>
<dbReference type="EMBL" id="BDCO01000002">
    <property type="protein sequence ID" value="GAT34242.1"/>
    <property type="molecule type" value="Genomic_DNA"/>
</dbReference>
<feature type="transmembrane region" description="Helical" evidence="7">
    <location>
        <begin position="374"/>
        <end position="393"/>
    </location>
</feature>
<dbReference type="GO" id="GO:0005886">
    <property type="term" value="C:plasma membrane"/>
    <property type="evidence" value="ECO:0007669"/>
    <property type="project" value="UniProtKB-SubCell"/>
</dbReference>
<dbReference type="Proteomes" id="UP000076023">
    <property type="component" value="Unassembled WGS sequence"/>
</dbReference>
<gene>
    <name evidence="10" type="ORF">TSACC_22667</name>
    <name evidence="11" type="ORF">TSACC_32</name>
</gene>
<dbReference type="GO" id="GO:0017038">
    <property type="term" value="P:protein import"/>
    <property type="evidence" value="ECO:0007669"/>
    <property type="project" value="TreeGrafter"/>
</dbReference>
<dbReference type="InterPro" id="IPR002898">
    <property type="entry name" value="MotA_ExbB_proton_chnl"/>
</dbReference>
<keyword evidence="6" id="KW-0653">Protein transport</keyword>
<comment type="caution">
    <text evidence="11">The sequence shown here is derived from an EMBL/GenBank/DDBJ whole genome shotgun (WGS) entry which is preliminary data.</text>
</comment>
<dbReference type="Pfam" id="PF10102">
    <property type="entry name" value="DUF2341"/>
    <property type="match status" value="1"/>
</dbReference>
<organism evidence="11 12">
    <name type="scientific">Terrimicrobium sacchariphilum</name>
    <dbReference type="NCBI Taxonomy" id="690879"/>
    <lineage>
        <taxon>Bacteria</taxon>
        <taxon>Pseudomonadati</taxon>
        <taxon>Verrucomicrobiota</taxon>
        <taxon>Terrimicrobiia</taxon>
        <taxon>Terrimicrobiales</taxon>
        <taxon>Terrimicrobiaceae</taxon>
        <taxon>Terrimicrobium</taxon>
    </lineage>
</organism>
<protein>
    <submittedName>
        <fullName evidence="11">Biopolymer transport protein ExbB</fullName>
    </submittedName>
</protein>
<dbReference type="Pfam" id="PF01618">
    <property type="entry name" value="MotA_ExbB"/>
    <property type="match status" value="1"/>
</dbReference>
<keyword evidence="12" id="KW-1185">Reference proteome</keyword>
<evidence type="ECO:0000313" key="12">
    <source>
        <dbReference type="Proteomes" id="UP000076023"/>
    </source>
</evidence>
<dbReference type="AlphaFoldDB" id="A0A146GCN8"/>
<keyword evidence="3 7" id="KW-0812">Transmembrane</keyword>
<keyword evidence="2" id="KW-1003">Cell membrane</keyword>
<reference evidence="11 12" key="2">
    <citation type="journal article" date="2017" name="Genome Announc.">
        <title>Draft Genome Sequence of Terrimicrobium sacchariphilum NM-5T, a Facultative Anaerobic Soil Bacterium of the Class Spartobacteria.</title>
        <authorList>
            <person name="Qiu Y.L."/>
            <person name="Tourlousse D.M."/>
            <person name="Matsuura N."/>
            <person name="Ohashi A."/>
            <person name="Sekiguchi Y."/>
        </authorList>
    </citation>
    <scope>NUCLEOTIDE SEQUENCE [LARGE SCALE GENOMIC DNA]</scope>
    <source>
        <strain evidence="12">NM-5</strain>
    </source>
</reference>
<feature type="domain" description="MotA/TolQ/ExbB proton channel" evidence="8">
    <location>
        <begin position="475"/>
        <end position="580"/>
    </location>
</feature>
<evidence type="ECO:0000256" key="1">
    <source>
        <dbReference type="ARBA" id="ARBA00004651"/>
    </source>
</evidence>
<dbReference type="InterPro" id="IPR050790">
    <property type="entry name" value="ExbB/TolQ_transport"/>
</dbReference>
<dbReference type="SUPFAM" id="SSF49899">
    <property type="entry name" value="Concanavalin A-like lectins/glucanases"/>
    <property type="match status" value="1"/>
</dbReference>
<sequence>MAMLGVTLATGSAWWDKDWTARKSFTIDPTAQGGDISEPVGPGVVLVRLHSGNFNFGAVKEDGSDLRFVAEDDKTVLPHQIEKWDGLLNEAFVWVKAPEIKPGAKTTFWLYSGNAEATALDAKAVKGTYDADTVLVYHFAGAGAPQDASEAGNTAENAGTASEGALIGGGLRLLGANPLVLPGSSSLEWSDGQAFTWSAWIKESTPAANATLFNRTAGGNGFRIGVDNGAPFVEVTDASGVKRTAAGQPLPAATWKNLAVVSDGAKIKLLVDGADYATLDAKVPAINGPSYLGATGPDATGGFVGELDELVISKIARPVGWVKFTAINQGGSDASTKLLVPGEDEGGEGHSTLDNIMEHVSIFGDISKSLTFDGWAVIALCSIMAILGWTVAVQKFVYLNQVKKGTDQFIQQWEEVSSDLTKIDHADEASVKALGGASVKQQKLMLQSPLYHIYHIGSQEISHRIKEDKNKGLSARSIQAIRASLEGGLVREVQKLNGKLVFLTISIAGGPYLGLLGTVIGVMITFATIAKTGEVEVNSIAPGIAGALLATVAGLLVAIPALFAYSYLSTRIKETVSTMQTFIDEFVTKMAEFYPTPE</sequence>
<evidence type="ECO:0000259" key="9">
    <source>
        <dbReference type="Pfam" id="PF10102"/>
    </source>
</evidence>
<keyword evidence="4 7" id="KW-1133">Transmembrane helix</keyword>
<feature type="transmembrane region" description="Helical" evidence="7">
    <location>
        <begin position="544"/>
        <end position="568"/>
    </location>
</feature>
<evidence type="ECO:0000256" key="5">
    <source>
        <dbReference type="ARBA" id="ARBA00023136"/>
    </source>
</evidence>
<evidence type="ECO:0000313" key="10">
    <source>
        <dbReference type="EMBL" id="GAT34242.1"/>
    </source>
</evidence>
<dbReference type="Pfam" id="PF13385">
    <property type="entry name" value="Laminin_G_3"/>
    <property type="match status" value="1"/>
</dbReference>
<dbReference type="InterPro" id="IPR013320">
    <property type="entry name" value="ConA-like_dom_sf"/>
</dbReference>
<evidence type="ECO:0000256" key="3">
    <source>
        <dbReference type="ARBA" id="ARBA00022692"/>
    </source>
</evidence>
<dbReference type="PANTHER" id="PTHR30625">
    <property type="entry name" value="PROTEIN TOLQ"/>
    <property type="match status" value="1"/>
</dbReference>
<keyword evidence="6" id="KW-0813">Transport</keyword>
<dbReference type="InterPro" id="IPR018765">
    <property type="entry name" value="DUF2341"/>
</dbReference>
<evidence type="ECO:0000259" key="8">
    <source>
        <dbReference type="Pfam" id="PF01618"/>
    </source>
</evidence>
<dbReference type="EMBL" id="BDCO01000003">
    <property type="protein sequence ID" value="GAT34943.1"/>
    <property type="molecule type" value="Genomic_DNA"/>
</dbReference>